<dbReference type="AlphaFoldDB" id="X0ZY59"/>
<dbReference type="EMBL" id="BART01001254">
    <property type="protein sequence ID" value="GAG65413.1"/>
    <property type="molecule type" value="Genomic_DNA"/>
</dbReference>
<dbReference type="GO" id="GO:0008168">
    <property type="term" value="F:methyltransferase activity"/>
    <property type="evidence" value="ECO:0007669"/>
    <property type="project" value="UniProtKB-KW"/>
</dbReference>
<dbReference type="GO" id="GO:0032259">
    <property type="term" value="P:methylation"/>
    <property type="evidence" value="ECO:0007669"/>
    <property type="project" value="UniProtKB-KW"/>
</dbReference>
<dbReference type="CDD" id="cd02440">
    <property type="entry name" value="AdoMet_MTases"/>
    <property type="match status" value="1"/>
</dbReference>
<dbReference type="Pfam" id="PF13649">
    <property type="entry name" value="Methyltransf_25"/>
    <property type="match status" value="1"/>
</dbReference>
<organism evidence="4">
    <name type="scientific">marine sediment metagenome</name>
    <dbReference type="NCBI Taxonomy" id="412755"/>
    <lineage>
        <taxon>unclassified sequences</taxon>
        <taxon>metagenomes</taxon>
        <taxon>ecological metagenomes</taxon>
    </lineage>
</organism>
<keyword evidence="1" id="KW-0489">Methyltransferase</keyword>
<evidence type="ECO:0000259" key="3">
    <source>
        <dbReference type="Pfam" id="PF13649"/>
    </source>
</evidence>
<dbReference type="Gene3D" id="3.40.50.150">
    <property type="entry name" value="Vaccinia Virus protein VP39"/>
    <property type="match status" value="1"/>
</dbReference>
<dbReference type="InterPro" id="IPR041698">
    <property type="entry name" value="Methyltransf_25"/>
</dbReference>
<dbReference type="PANTHER" id="PTHR43861">
    <property type="entry name" value="TRANS-ACONITATE 2-METHYLTRANSFERASE-RELATED"/>
    <property type="match status" value="1"/>
</dbReference>
<keyword evidence="2" id="KW-0808">Transferase</keyword>
<proteinExistence type="predicted"/>
<feature type="domain" description="Methyltransferase" evidence="3">
    <location>
        <begin position="49"/>
        <end position="138"/>
    </location>
</feature>
<sequence>MKKKPNNALIQYYADRAFEYEKTYQRPERQEDIALLHSILKKLLKGHNVLEIACGTGYWTKTIASIANLVTATDINQEVLKIAKKKVFFSNNVSFIQDDSFYLSKIKGKFSAGFSGFWWSHILKSKLKTFLNIFHSKLQSDALVIFIDNLYTKDSSTPISRIDNEGNTYQIRALEDGRKYEIVKNFPKKNEFAPILGDNIKNLNVEFLTYFWITSYNII</sequence>
<dbReference type="SUPFAM" id="SSF53335">
    <property type="entry name" value="S-adenosyl-L-methionine-dependent methyltransferases"/>
    <property type="match status" value="1"/>
</dbReference>
<name>X0ZY59_9ZZZZ</name>
<accession>X0ZY59</accession>
<evidence type="ECO:0000313" key="4">
    <source>
        <dbReference type="EMBL" id="GAG65413.1"/>
    </source>
</evidence>
<comment type="caution">
    <text evidence="4">The sequence shown here is derived from an EMBL/GenBank/DDBJ whole genome shotgun (WGS) entry which is preliminary data.</text>
</comment>
<dbReference type="InterPro" id="IPR029063">
    <property type="entry name" value="SAM-dependent_MTases_sf"/>
</dbReference>
<evidence type="ECO:0000256" key="2">
    <source>
        <dbReference type="ARBA" id="ARBA00022679"/>
    </source>
</evidence>
<evidence type="ECO:0000256" key="1">
    <source>
        <dbReference type="ARBA" id="ARBA00022603"/>
    </source>
</evidence>
<gene>
    <name evidence="4" type="ORF">S01H4_04617</name>
</gene>
<protein>
    <recommendedName>
        <fullName evidence="3">Methyltransferase domain-containing protein</fullName>
    </recommendedName>
</protein>
<dbReference type="PANTHER" id="PTHR43861:SF1">
    <property type="entry name" value="TRANS-ACONITATE 2-METHYLTRANSFERASE"/>
    <property type="match status" value="1"/>
</dbReference>
<reference evidence="4" key="1">
    <citation type="journal article" date="2014" name="Front. Microbiol.">
        <title>High frequency of phylogenetically diverse reductive dehalogenase-homologous genes in deep subseafloor sedimentary metagenomes.</title>
        <authorList>
            <person name="Kawai M."/>
            <person name="Futagami T."/>
            <person name="Toyoda A."/>
            <person name="Takaki Y."/>
            <person name="Nishi S."/>
            <person name="Hori S."/>
            <person name="Arai W."/>
            <person name="Tsubouchi T."/>
            <person name="Morono Y."/>
            <person name="Uchiyama I."/>
            <person name="Ito T."/>
            <person name="Fujiyama A."/>
            <person name="Inagaki F."/>
            <person name="Takami H."/>
        </authorList>
    </citation>
    <scope>NUCLEOTIDE SEQUENCE</scope>
    <source>
        <strain evidence="4">Expedition CK06-06</strain>
    </source>
</reference>